<dbReference type="RefSeq" id="WP_111954966.1">
    <property type="nucleotide sequence ID" value="NZ_CP036313.1"/>
</dbReference>
<dbReference type="PANTHER" id="PTHR31528">
    <property type="entry name" value="4-AMINO-5-HYDROXYMETHYL-2-METHYLPYRIMIDINE PHOSPHATE SYNTHASE THI11-RELATED"/>
    <property type="match status" value="1"/>
</dbReference>
<protein>
    <recommendedName>
        <fullName evidence="10">Thiamine pyrimidine synthase</fullName>
    </recommendedName>
</protein>
<dbReference type="EMBL" id="CP036313">
    <property type="protein sequence ID" value="QBH15037.1"/>
    <property type="molecule type" value="Genomic_DNA"/>
</dbReference>
<evidence type="ECO:0000256" key="5">
    <source>
        <dbReference type="ARBA" id="ARBA00022679"/>
    </source>
</evidence>
<feature type="signal peptide" evidence="12">
    <location>
        <begin position="1"/>
        <end position="21"/>
    </location>
</feature>
<evidence type="ECO:0000256" key="1">
    <source>
        <dbReference type="ARBA" id="ARBA00003469"/>
    </source>
</evidence>
<dbReference type="SUPFAM" id="SSF53850">
    <property type="entry name" value="Periplasmic binding protein-like II"/>
    <property type="match status" value="1"/>
</dbReference>
<proteinExistence type="inferred from homology"/>
<sequence>MKRHVVLTLMTFFMLCSTASAQKLVLMLDWFPNVDHLPVYVAQKSGYFAAQGLEVEIIVPSETSDALKLAAAGKVDLAVSYQPQTIMAADAGLKVKAVAPLVVKPLTTLMFLDESIKNPADLSGKKIGYTVPGLMDMLLKGFADINGITDYTPVNVGFTILPALASKQVAAVMGPFKTYETVTMQQQGVTARFFELEKYGIPEYEELIFAAGDATLETKKAAVHGFVIAVHKALADIKKDPDKALSLYFEALPDVDKEIETKAFALTAEYFAAPGQVSNPEKWQTFIDFALKYGLIKNTIRPQDLIYSQNND</sequence>
<evidence type="ECO:0000256" key="11">
    <source>
        <dbReference type="ARBA" id="ARBA00048179"/>
    </source>
</evidence>
<evidence type="ECO:0000256" key="10">
    <source>
        <dbReference type="ARBA" id="ARBA00033171"/>
    </source>
</evidence>
<dbReference type="GO" id="GO:0016740">
    <property type="term" value="F:transferase activity"/>
    <property type="evidence" value="ECO:0007669"/>
    <property type="project" value="UniProtKB-KW"/>
</dbReference>
<evidence type="ECO:0000256" key="3">
    <source>
        <dbReference type="ARBA" id="ARBA00009406"/>
    </source>
</evidence>
<evidence type="ECO:0000259" key="13">
    <source>
        <dbReference type="Pfam" id="PF09084"/>
    </source>
</evidence>
<feature type="domain" description="SsuA/THI5-like" evidence="13">
    <location>
        <begin position="33"/>
        <end position="244"/>
    </location>
</feature>
<keyword evidence="12" id="KW-0732">Signal</keyword>
<evidence type="ECO:0000256" key="6">
    <source>
        <dbReference type="ARBA" id="ARBA00022723"/>
    </source>
</evidence>
<evidence type="ECO:0000256" key="8">
    <source>
        <dbReference type="ARBA" id="ARBA00022977"/>
    </source>
</evidence>
<evidence type="ECO:0000256" key="4">
    <source>
        <dbReference type="ARBA" id="ARBA00011738"/>
    </source>
</evidence>
<evidence type="ECO:0000256" key="2">
    <source>
        <dbReference type="ARBA" id="ARBA00004948"/>
    </source>
</evidence>
<dbReference type="InterPro" id="IPR015168">
    <property type="entry name" value="SsuA/THI5"/>
</dbReference>
<feature type="chain" id="PRO_5030062957" description="Thiamine pyrimidine synthase" evidence="12">
    <location>
        <begin position="22"/>
        <end position="312"/>
    </location>
</feature>
<keyword evidence="8" id="KW-0784">Thiamine biosynthesis</keyword>
<reference evidence="14 17" key="2">
    <citation type="submission" date="2019-02" db="EMBL/GenBank/DDBJ databases">
        <title>Complete genome sequence of Desulfobacter hydrogenophilus AcRS1.</title>
        <authorList>
            <person name="Marietou A."/>
            <person name="Lund M.B."/>
            <person name="Marshall I.P.G."/>
            <person name="Schreiber L."/>
            <person name="Jorgensen B."/>
        </authorList>
    </citation>
    <scope>NUCLEOTIDE SEQUENCE [LARGE SCALE GENOMIC DNA]</scope>
    <source>
        <strain evidence="14 17">AcRS1</strain>
    </source>
</reference>
<evidence type="ECO:0000313" key="16">
    <source>
        <dbReference type="Proteomes" id="UP000248798"/>
    </source>
</evidence>
<dbReference type="OrthoDB" id="5372616at2"/>
<dbReference type="Proteomes" id="UP000248798">
    <property type="component" value="Unassembled WGS sequence"/>
</dbReference>
<dbReference type="Pfam" id="PF09084">
    <property type="entry name" value="NMT1"/>
    <property type="match status" value="1"/>
</dbReference>
<comment type="function">
    <text evidence="1">Responsible for the formation of the pyrimidine heterocycle in the thiamine biosynthesis pathway. Catalyzes the formation of hydroxymethylpyrimidine phosphate (HMP-P) from histidine and pyridoxal phosphate (PLP). The protein uses PLP and the active site histidine to form HMP-P, generating an inactive enzyme. The enzyme can only undergo a single turnover, which suggests it is a suicide enzyme.</text>
</comment>
<keyword evidence="5" id="KW-0808">Transferase</keyword>
<keyword evidence="6" id="KW-0479">Metal-binding</keyword>
<dbReference type="AlphaFoldDB" id="A0A328FEV7"/>
<dbReference type="GO" id="GO:0009228">
    <property type="term" value="P:thiamine biosynthetic process"/>
    <property type="evidence" value="ECO:0007669"/>
    <property type="project" value="UniProtKB-KW"/>
</dbReference>
<keyword evidence="9" id="KW-0408">Iron</keyword>
<evidence type="ECO:0000313" key="14">
    <source>
        <dbReference type="EMBL" id="QBH15037.1"/>
    </source>
</evidence>
<comment type="subunit">
    <text evidence="4">Homodimer.</text>
</comment>
<reference evidence="15 16" key="1">
    <citation type="submission" date="2018-06" db="EMBL/GenBank/DDBJ databases">
        <title>Complete Genome Sequence of Desulfobacter hydrogenophilus (DSM3380).</title>
        <authorList>
            <person name="Marietou A."/>
            <person name="Schreiber L."/>
            <person name="Marshall I."/>
            <person name="Jorgensen B."/>
        </authorList>
    </citation>
    <scope>NUCLEOTIDE SEQUENCE [LARGE SCALE GENOMIC DNA]</scope>
    <source>
        <strain evidence="15 16">DSM 3380</strain>
    </source>
</reference>
<evidence type="ECO:0000256" key="12">
    <source>
        <dbReference type="SAM" id="SignalP"/>
    </source>
</evidence>
<organism evidence="15 16">
    <name type="scientific">Desulfobacter hydrogenophilus</name>
    <dbReference type="NCBI Taxonomy" id="2291"/>
    <lineage>
        <taxon>Bacteria</taxon>
        <taxon>Pseudomonadati</taxon>
        <taxon>Thermodesulfobacteriota</taxon>
        <taxon>Desulfobacteria</taxon>
        <taxon>Desulfobacterales</taxon>
        <taxon>Desulfobacteraceae</taxon>
        <taxon>Desulfobacter</taxon>
    </lineage>
</organism>
<dbReference type="InterPro" id="IPR027939">
    <property type="entry name" value="NMT1/THI5"/>
</dbReference>
<comment type="pathway">
    <text evidence="2">Cofactor biosynthesis; thiamine diphosphate biosynthesis.</text>
</comment>
<dbReference type="EMBL" id="QLNI01000011">
    <property type="protein sequence ID" value="RAM02716.1"/>
    <property type="molecule type" value="Genomic_DNA"/>
</dbReference>
<comment type="similarity">
    <text evidence="3">Belongs to the NMT1/THI5 family.</text>
</comment>
<comment type="catalytic activity">
    <reaction evidence="11">
        <text>N(6)-(pyridoxal phosphate)-L-lysyl-[4-amino-5-hydroxymethyl-2-methylpyrimidine phosphate synthase] + L-histidyl-[4-amino-5-hydroxymethyl-2-methylpyrimidine phosphate synthase] + 2 Fe(3+) + 4 H2O = L-lysyl-[4-amino-5-hydroxymethyl-2-methylpyrimidine phosphate synthase] + (2S)-2-amino-5-hydroxy-4-oxopentanoyl-[4-amino-5-hydroxymethyl-2-methylpyrimidine phosphate synthase] + 4-amino-2-methyl-5-(phosphooxymethyl)pyrimidine + 3-oxopropanoate + 2 Fe(2+) + 2 H(+)</text>
        <dbReference type="Rhea" id="RHEA:65756"/>
        <dbReference type="Rhea" id="RHEA-COMP:16892"/>
        <dbReference type="Rhea" id="RHEA-COMP:16893"/>
        <dbReference type="Rhea" id="RHEA-COMP:16894"/>
        <dbReference type="Rhea" id="RHEA-COMP:16895"/>
        <dbReference type="ChEBI" id="CHEBI:15377"/>
        <dbReference type="ChEBI" id="CHEBI:15378"/>
        <dbReference type="ChEBI" id="CHEBI:29033"/>
        <dbReference type="ChEBI" id="CHEBI:29034"/>
        <dbReference type="ChEBI" id="CHEBI:29969"/>
        <dbReference type="ChEBI" id="CHEBI:29979"/>
        <dbReference type="ChEBI" id="CHEBI:33190"/>
        <dbReference type="ChEBI" id="CHEBI:58354"/>
        <dbReference type="ChEBI" id="CHEBI:143915"/>
        <dbReference type="ChEBI" id="CHEBI:157692"/>
    </reaction>
    <physiologicalReaction direction="left-to-right" evidence="11">
        <dbReference type="Rhea" id="RHEA:65757"/>
    </physiologicalReaction>
</comment>
<evidence type="ECO:0000256" key="9">
    <source>
        <dbReference type="ARBA" id="ARBA00023004"/>
    </source>
</evidence>
<dbReference type="Gene3D" id="3.40.190.10">
    <property type="entry name" value="Periplasmic binding protein-like II"/>
    <property type="match status" value="2"/>
</dbReference>
<dbReference type="PANTHER" id="PTHR31528:SF1">
    <property type="entry name" value="4-AMINO-5-HYDROXYMETHYL-2-METHYLPYRIMIDINE PHOSPHATE SYNTHASE THI11-RELATED"/>
    <property type="match status" value="1"/>
</dbReference>
<accession>A0A328FEV7</accession>
<dbReference type="GO" id="GO:0046872">
    <property type="term" value="F:metal ion binding"/>
    <property type="evidence" value="ECO:0007669"/>
    <property type="project" value="UniProtKB-KW"/>
</dbReference>
<keyword evidence="7" id="KW-0663">Pyridoxal phosphate</keyword>
<keyword evidence="17" id="KW-1185">Reference proteome</keyword>
<name>A0A328FEV7_9BACT</name>
<evidence type="ECO:0000313" key="17">
    <source>
        <dbReference type="Proteomes" id="UP000293902"/>
    </source>
</evidence>
<gene>
    <name evidence="15" type="ORF">DO021_06640</name>
    <name evidence="14" type="ORF">EYB58_20215</name>
</gene>
<evidence type="ECO:0000256" key="7">
    <source>
        <dbReference type="ARBA" id="ARBA00022898"/>
    </source>
</evidence>
<evidence type="ECO:0000313" key="15">
    <source>
        <dbReference type="EMBL" id="RAM02716.1"/>
    </source>
</evidence>
<dbReference type="Proteomes" id="UP000293902">
    <property type="component" value="Chromosome"/>
</dbReference>